<evidence type="ECO:0000256" key="1">
    <source>
        <dbReference type="ARBA" id="ARBA00022737"/>
    </source>
</evidence>
<dbReference type="InterPro" id="IPR046960">
    <property type="entry name" value="PPR_At4g14850-like_plant"/>
</dbReference>
<dbReference type="InterPro" id="IPR002885">
    <property type="entry name" value="PPR_rpt"/>
</dbReference>
<dbReference type="GO" id="GO:0009451">
    <property type="term" value="P:RNA modification"/>
    <property type="evidence" value="ECO:0007669"/>
    <property type="project" value="InterPro"/>
</dbReference>
<dbReference type="OMA" id="YWEAMVR"/>
<feature type="repeat" description="PPR" evidence="2">
    <location>
        <begin position="368"/>
        <end position="402"/>
    </location>
</feature>
<protein>
    <recommendedName>
        <fullName evidence="5">Pentatricopeptide repeat-containing protein</fullName>
    </recommendedName>
</protein>
<feature type="repeat" description="PPR" evidence="2">
    <location>
        <begin position="204"/>
        <end position="234"/>
    </location>
</feature>
<dbReference type="PROSITE" id="PS51375">
    <property type="entry name" value="PPR"/>
    <property type="match status" value="5"/>
</dbReference>
<evidence type="ECO:0008006" key="5">
    <source>
        <dbReference type="Google" id="ProtNLM"/>
    </source>
</evidence>
<dbReference type="FunFam" id="1.25.40.10:FF:000090">
    <property type="entry name" value="Pentatricopeptide repeat-containing protein, chloroplastic"/>
    <property type="match status" value="1"/>
</dbReference>
<dbReference type="InterPro" id="IPR046848">
    <property type="entry name" value="E_motif"/>
</dbReference>
<dbReference type="Pfam" id="PF20431">
    <property type="entry name" value="E_motif"/>
    <property type="match status" value="1"/>
</dbReference>
<dbReference type="Gene3D" id="1.25.40.10">
    <property type="entry name" value="Tetratricopeptide repeat domain"/>
    <property type="match status" value="4"/>
</dbReference>
<dbReference type="Proteomes" id="UP000594263">
    <property type="component" value="Unplaced"/>
</dbReference>
<accession>A0A7N0VEN1</accession>
<name>A0A7N0VEN1_KALFE</name>
<dbReference type="Pfam" id="PF13041">
    <property type="entry name" value="PPR_2"/>
    <property type="match status" value="2"/>
</dbReference>
<dbReference type="InterPro" id="IPR011990">
    <property type="entry name" value="TPR-like_helical_dom_sf"/>
</dbReference>
<keyword evidence="4" id="KW-1185">Reference proteome</keyword>
<sequence length="556" mass="61315">MNAAARVDAVASILKNHCNSIRQLKQIHAYVIQSDLHRNNLLCSTLVFSYASHSCPRYTHLLFDSISRPNLFVFNHAIRAFAKVQSLCADSLRMYVRMVRCDIRPDNFTFPYLLNACAALGAAWSGVEVHGRVVKSGFGLYLPVMNALVDMYGKCGEAGSAHQAFDEMAVRDVVSCNAVLGASARCGKGMEIARKVFDGMVVRNAISWNAMIVGYVNSGELGLARDVFDRMEDMKDVVSWTTMLVGYTKNGLIDMAGDLFREMPQKSPVAWTAMVSGCAQNGRPSEAVAIFRKMLKEKVKPDVLTMTSVISAVARLGRPDLASWIGAFVETEKIQRNERVLTALVDMYAKCGNLKEGCRLFEEIPNPDVFPYSALITGLASHGHAHEALEIFRKMKADDVEPDCITFVGVFTACGHAGLVEDGMKFWASMIEDYRIKPDAGHYGCMVDMFGRAGRLDEAYEFIKSMPMSPKEGALGALLAACKTYGNAEIAEAVAEHLFELEPGNTGNYVLLSSIYAERGQWDDAARVREMIKNKSIVKIPGSSWVEINRKGRLSN</sequence>
<dbReference type="EnsemblPlants" id="Kaladp0674s0032.1.v1.1">
    <property type="protein sequence ID" value="Kaladp0674s0032.1.v1.1.CDS.1"/>
    <property type="gene ID" value="Kaladp0674s0032.v1.1"/>
</dbReference>
<evidence type="ECO:0000256" key="2">
    <source>
        <dbReference type="PROSITE-ProRule" id="PRU00708"/>
    </source>
</evidence>
<feature type="repeat" description="PPR" evidence="2">
    <location>
        <begin position="236"/>
        <end position="266"/>
    </location>
</feature>
<reference evidence="3" key="1">
    <citation type="submission" date="2021-01" db="UniProtKB">
        <authorList>
            <consortium name="EnsemblPlants"/>
        </authorList>
    </citation>
    <scope>IDENTIFICATION</scope>
</reference>
<dbReference type="GO" id="GO:0003723">
    <property type="term" value="F:RNA binding"/>
    <property type="evidence" value="ECO:0007669"/>
    <property type="project" value="InterPro"/>
</dbReference>
<dbReference type="PANTHER" id="PTHR47926">
    <property type="entry name" value="PENTATRICOPEPTIDE REPEAT-CONTAINING PROTEIN"/>
    <property type="match status" value="1"/>
</dbReference>
<dbReference type="Gramene" id="Kaladp0674s0032.1.v1.1">
    <property type="protein sequence ID" value="Kaladp0674s0032.1.v1.1.CDS.1"/>
    <property type="gene ID" value="Kaladp0674s0032.v1.1"/>
</dbReference>
<feature type="repeat" description="PPR" evidence="2">
    <location>
        <begin position="267"/>
        <end position="301"/>
    </location>
</feature>
<dbReference type="Pfam" id="PF01535">
    <property type="entry name" value="PPR"/>
    <property type="match status" value="4"/>
</dbReference>
<evidence type="ECO:0000313" key="3">
    <source>
        <dbReference type="EnsemblPlants" id="Kaladp0674s0032.1.v1.1.CDS.1"/>
    </source>
</evidence>
<dbReference type="SUPFAM" id="SSF48452">
    <property type="entry name" value="TPR-like"/>
    <property type="match status" value="1"/>
</dbReference>
<feature type="repeat" description="PPR" evidence="2">
    <location>
        <begin position="439"/>
        <end position="469"/>
    </location>
</feature>
<evidence type="ECO:0000313" key="4">
    <source>
        <dbReference type="Proteomes" id="UP000594263"/>
    </source>
</evidence>
<dbReference type="NCBIfam" id="TIGR00756">
    <property type="entry name" value="PPR"/>
    <property type="match status" value="5"/>
</dbReference>
<dbReference type="PANTHER" id="PTHR47926:SF509">
    <property type="entry name" value="(WILD MALAYSIAN BANANA) HYPOTHETICAL PROTEIN"/>
    <property type="match status" value="1"/>
</dbReference>
<dbReference type="AlphaFoldDB" id="A0A7N0VEN1"/>
<keyword evidence="1" id="KW-0677">Repeat</keyword>
<dbReference type="Pfam" id="PF12854">
    <property type="entry name" value="PPR_1"/>
    <property type="match status" value="1"/>
</dbReference>
<proteinExistence type="predicted"/>
<organism evidence="3 4">
    <name type="scientific">Kalanchoe fedtschenkoi</name>
    <name type="common">Lavender scallops</name>
    <name type="synonym">South American air plant</name>
    <dbReference type="NCBI Taxonomy" id="63787"/>
    <lineage>
        <taxon>Eukaryota</taxon>
        <taxon>Viridiplantae</taxon>
        <taxon>Streptophyta</taxon>
        <taxon>Embryophyta</taxon>
        <taxon>Tracheophyta</taxon>
        <taxon>Spermatophyta</taxon>
        <taxon>Magnoliopsida</taxon>
        <taxon>eudicotyledons</taxon>
        <taxon>Gunneridae</taxon>
        <taxon>Pentapetalae</taxon>
        <taxon>Saxifragales</taxon>
        <taxon>Crassulaceae</taxon>
        <taxon>Kalanchoe</taxon>
    </lineage>
</organism>